<feature type="transmembrane region" description="Helical" evidence="7">
    <location>
        <begin position="269"/>
        <end position="293"/>
    </location>
</feature>
<feature type="domain" description="ABC transmembrane type-1" evidence="8">
    <location>
        <begin position="71"/>
        <end position="290"/>
    </location>
</feature>
<proteinExistence type="inferred from homology"/>
<dbReference type="OrthoDB" id="59172at2"/>
<protein>
    <submittedName>
        <fullName evidence="9">ABC transporter permease</fullName>
    </submittedName>
</protein>
<sequence length="303" mass="34435">MLRPNKSRPRWHIAVFLAPALLLYSIVMVFPLLDTLRLSLFSSDGANFVGVSNYQRLFTDSQWWPYFWRALKNTVLFFLLHMLLQNPLGLLLAALLDSKNLRGRSIYRTLLFSPTMLSFVIVGFIWQLILSPTWGIAPAISDFLGIRYRPWLGLESTSLPTVALISIWQFVGIPMLFFMTALLAVPQDILEAARVDGASAWQLFWRVKFPLILPTVGIVSILTFIGNFNAFDLVYTAKGALAGPNFSTDLLGTFFYRTFYGFQLQLGDYAMGTTVAMVIFLIILFGSLLYLLVWQRKVVSYEL</sequence>
<comment type="caution">
    <text evidence="9">The sequence shown here is derived from an EMBL/GenBank/DDBJ whole genome shotgun (WGS) entry which is preliminary data.</text>
</comment>
<dbReference type="PATRIC" id="fig|70996.4.peg.3999"/>
<organism evidence="9 10">
    <name type="scientific">Herpetosiphon geysericola</name>
    <dbReference type="NCBI Taxonomy" id="70996"/>
    <lineage>
        <taxon>Bacteria</taxon>
        <taxon>Bacillati</taxon>
        <taxon>Chloroflexota</taxon>
        <taxon>Chloroflexia</taxon>
        <taxon>Herpetosiphonales</taxon>
        <taxon>Herpetosiphonaceae</taxon>
        <taxon>Herpetosiphon</taxon>
    </lineage>
</organism>
<name>A0A0N8GRL6_9CHLR</name>
<dbReference type="PANTHER" id="PTHR30193:SF37">
    <property type="entry name" value="INNER MEMBRANE ABC TRANSPORTER PERMEASE PROTEIN YCJO"/>
    <property type="match status" value="1"/>
</dbReference>
<evidence type="ECO:0000256" key="6">
    <source>
        <dbReference type="ARBA" id="ARBA00023136"/>
    </source>
</evidence>
<dbReference type="EMBL" id="LGKP01000021">
    <property type="protein sequence ID" value="KPL86842.1"/>
    <property type="molecule type" value="Genomic_DNA"/>
</dbReference>
<accession>A0A0N8GRL6</accession>
<evidence type="ECO:0000259" key="8">
    <source>
        <dbReference type="PROSITE" id="PS50928"/>
    </source>
</evidence>
<feature type="transmembrane region" description="Helical" evidence="7">
    <location>
        <begin position="117"/>
        <end position="141"/>
    </location>
</feature>
<keyword evidence="4 7" id="KW-0812">Transmembrane</keyword>
<dbReference type="Pfam" id="PF00528">
    <property type="entry name" value="BPD_transp_1"/>
    <property type="match status" value="1"/>
</dbReference>
<comment type="subcellular location">
    <subcellularLocation>
        <location evidence="1 7">Cell membrane</location>
        <topology evidence="1 7">Multi-pass membrane protein</topology>
    </subcellularLocation>
</comment>
<dbReference type="Proteomes" id="UP000050277">
    <property type="component" value="Unassembled WGS sequence"/>
</dbReference>
<dbReference type="SUPFAM" id="SSF161098">
    <property type="entry name" value="MetI-like"/>
    <property type="match status" value="1"/>
</dbReference>
<comment type="similarity">
    <text evidence="7">Belongs to the binding-protein-dependent transport system permease family.</text>
</comment>
<evidence type="ECO:0000313" key="9">
    <source>
        <dbReference type="EMBL" id="KPL86842.1"/>
    </source>
</evidence>
<feature type="transmembrane region" description="Helical" evidence="7">
    <location>
        <begin position="211"/>
        <end position="231"/>
    </location>
</feature>
<dbReference type="GO" id="GO:0055085">
    <property type="term" value="P:transmembrane transport"/>
    <property type="evidence" value="ECO:0007669"/>
    <property type="project" value="InterPro"/>
</dbReference>
<dbReference type="InterPro" id="IPR000515">
    <property type="entry name" value="MetI-like"/>
</dbReference>
<evidence type="ECO:0000256" key="5">
    <source>
        <dbReference type="ARBA" id="ARBA00022989"/>
    </source>
</evidence>
<evidence type="ECO:0000256" key="1">
    <source>
        <dbReference type="ARBA" id="ARBA00004651"/>
    </source>
</evidence>
<keyword evidence="3" id="KW-1003">Cell membrane</keyword>
<dbReference type="PROSITE" id="PS50928">
    <property type="entry name" value="ABC_TM1"/>
    <property type="match status" value="1"/>
</dbReference>
<keyword evidence="2 7" id="KW-0813">Transport</keyword>
<keyword evidence="10" id="KW-1185">Reference proteome</keyword>
<dbReference type="STRING" id="70996.SE18_11615"/>
<dbReference type="InterPro" id="IPR035906">
    <property type="entry name" value="MetI-like_sf"/>
</dbReference>
<feature type="transmembrane region" description="Helical" evidence="7">
    <location>
        <begin position="12"/>
        <end position="33"/>
    </location>
</feature>
<gene>
    <name evidence="9" type="ORF">SE18_11615</name>
</gene>
<evidence type="ECO:0000313" key="10">
    <source>
        <dbReference type="Proteomes" id="UP000050277"/>
    </source>
</evidence>
<dbReference type="CDD" id="cd06261">
    <property type="entry name" value="TM_PBP2"/>
    <property type="match status" value="1"/>
</dbReference>
<dbReference type="InterPro" id="IPR051393">
    <property type="entry name" value="ABC_transporter_permease"/>
</dbReference>
<dbReference type="GO" id="GO:0005886">
    <property type="term" value="C:plasma membrane"/>
    <property type="evidence" value="ECO:0007669"/>
    <property type="project" value="UniProtKB-SubCell"/>
</dbReference>
<feature type="transmembrane region" description="Helical" evidence="7">
    <location>
        <begin position="161"/>
        <end position="185"/>
    </location>
</feature>
<evidence type="ECO:0000256" key="2">
    <source>
        <dbReference type="ARBA" id="ARBA00022448"/>
    </source>
</evidence>
<evidence type="ECO:0000256" key="3">
    <source>
        <dbReference type="ARBA" id="ARBA00022475"/>
    </source>
</evidence>
<keyword evidence="5 7" id="KW-1133">Transmembrane helix</keyword>
<evidence type="ECO:0000256" key="4">
    <source>
        <dbReference type="ARBA" id="ARBA00022692"/>
    </source>
</evidence>
<evidence type="ECO:0000256" key="7">
    <source>
        <dbReference type="RuleBase" id="RU363032"/>
    </source>
</evidence>
<dbReference type="Gene3D" id="1.10.3720.10">
    <property type="entry name" value="MetI-like"/>
    <property type="match status" value="1"/>
</dbReference>
<reference evidence="9 10" key="1">
    <citation type="submission" date="2015-07" db="EMBL/GenBank/DDBJ databases">
        <title>Whole genome sequence of Herpetosiphon geysericola DSM 7119.</title>
        <authorList>
            <person name="Hemp J."/>
            <person name="Ward L.M."/>
            <person name="Pace L.A."/>
            <person name="Fischer W.W."/>
        </authorList>
    </citation>
    <scope>NUCLEOTIDE SEQUENCE [LARGE SCALE GENOMIC DNA]</scope>
    <source>
        <strain evidence="9 10">DSM 7119</strain>
    </source>
</reference>
<keyword evidence="6 7" id="KW-0472">Membrane</keyword>
<dbReference type="PANTHER" id="PTHR30193">
    <property type="entry name" value="ABC TRANSPORTER PERMEASE PROTEIN"/>
    <property type="match status" value="1"/>
</dbReference>
<feature type="transmembrane region" description="Helical" evidence="7">
    <location>
        <begin position="75"/>
        <end position="96"/>
    </location>
</feature>
<dbReference type="AlphaFoldDB" id="A0A0N8GRL6"/>